<proteinExistence type="predicted"/>
<dbReference type="EMBL" id="UINC01001816">
    <property type="protein sequence ID" value="SUZ89413.1"/>
    <property type="molecule type" value="Genomic_DNA"/>
</dbReference>
<protein>
    <submittedName>
        <fullName evidence="1">Uncharacterized protein</fullName>
    </submittedName>
</protein>
<organism evidence="1">
    <name type="scientific">marine metagenome</name>
    <dbReference type="NCBI Taxonomy" id="408172"/>
    <lineage>
        <taxon>unclassified sequences</taxon>
        <taxon>metagenomes</taxon>
        <taxon>ecological metagenomes</taxon>
    </lineage>
</organism>
<accession>A0A381RK26</accession>
<reference evidence="1" key="1">
    <citation type="submission" date="2018-05" db="EMBL/GenBank/DDBJ databases">
        <authorList>
            <person name="Lanie J.A."/>
            <person name="Ng W.-L."/>
            <person name="Kazmierczak K.M."/>
            <person name="Andrzejewski T.M."/>
            <person name="Davidsen T.M."/>
            <person name="Wayne K.J."/>
            <person name="Tettelin H."/>
            <person name="Glass J.I."/>
            <person name="Rusch D."/>
            <person name="Podicherti R."/>
            <person name="Tsui H.-C.T."/>
            <person name="Winkler M.E."/>
        </authorList>
    </citation>
    <scope>NUCLEOTIDE SEQUENCE</scope>
</reference>
<feature type="non-terminal residue" evidence="1">
    <location>
        <position position="1"/>
    </location>
</feature>
<gene>
    <name evidence="1" type="ORF">METZ01_LOCUS42267</name>
</gene>
<name>A0A381RK26_9ZZZZ</name>
<dbReference type="AlphaFoldDB" id="A0A381RK26"/>
<evidence type="ECO:0000313" key="1">
    <source>
        <dbReference type="EMBL" id="SUZ89413.1"/>
    </source>
</evidence>
<sequence>VSVGSLPWVDAVCSGPVSGGVGSAIADNS</sequence>